<proteinExistence type="predicted"/>
<organism evidence="1 2">
    <name type="scientific">Zootermopsis nevadensis</name>
    <name type="common">Dampwood termite</name>
    <dbReference type="NCBI Taxonomy" id="136037"/>
    <lineage>
        <taxon>Eukaryota</taxon>
        <taxon>Metazoa</taxon>
        <taxon>Ecdysozoa</taxon>
        <taxon>Arthropoda</taxon>
        <taxon>Hexapoda</taxon>
        <taxon>Insecta</taxon>
        <taxon>Pterygota</taxon>
        <taxon>Neoptera</taxon>
        <taxon>Polyneoptera</taxon>
        <taxon>Dictyoptera</taxon>
        <taxon>Blattodea</taxon>
        <taxon>Blattoidea</taxon>
        <taxon>Termitoidae</taxon>
        <taxon>Termopsidae</taxon>
        <taxon>Zootermopsis</taxon>
    </lineage>
</organism>
<dbReference type="InParanoid" id="A0A067RCS8"/>
<protein>
    <submittedName>
        <fullName evidence="1">Uncharacterized protein</fullName>
    </submittedName>
</protein>
<sequence length="111" mass="12389">MTTGKDIMGRGAHQSKWKVPFHFKQSHGTPMKPYCISNANGGKTGKQLGMSVSCELSSHPVVQLYKKRCKAKKYFIKSVEHESCSYDMLHKIEEKGGESCTSSFVYSSSFS</sequence>
<dbReference type="Proteomes" id="UP000027135">
    <property type="component" value="Unassembled WGS sequence"/>
</dbReference>
<evidence type="ECO:0000313" key="2">
    <source>
        <dbReference type="Proteomes" id="UP000027135"/>
    </source>
</evidence>
<keyword evidence="2" id="KW-1185">Reference proteome</keyword>
<dbReference type="AlphaFoldDB" id="A0A067RCS8"/>
<reference evidence="1 2" key="1">
    <citation type="journal article" date="2014" name="Nat. Commun.">
        <title>Molecular traces of alternative social organization in a termite genome.</title>
        <authorList>
            <person name="Terrapon N."/>
            <person name="Li C."/>
            <person name="Robertson H.M."/>
            <person name="Ji L."/>
            <person name="Meng X."/>
            <person name="Booth W."/>
            <person name="Chen Z."/>
            <person name="Childers C.P."/>
            <person name="Glastad K.M."/>
            <person name="Gokhale K."/>
            <person name="Gowin J."/>
            <person name="Gronenberg W."/>
            <person name="Hermansen R.A."/>
            <person name="Hu H."/>
            <person name="Hunt B.G."/>
            <person name="Huylmans A.K."/>
            <person name="Khalil S.M."/>
            <person name="Mitchell R.D."/>
            <person name="Munoz-Torres M.C."/>
            <person name="Mustard J.A."/>
            <person name="Pan H."/>
            <person name="Reese J.T."/>
            <person name="Scharf M.E."/>
            <person name="Sun F."/>
            <person name="Vogel H."/>
            <person name="Xiao J."/>
            <person name="Yang W."/>
            <person name="Yang Z."/>
            <person name="Yang Z."/>
            <person name="Zhou J."/>
            <person name="Zhu J."/>
            <person name="Brent C.S."/>
            <person name="Elsik C.G."/>
            <person name="Goodisman M.A."/>
            <person name="Liberles D.A."/>
            <person name="Roe R.M."/>
            <person name="Vargo E.L."/>
            <person name="Vilcinskas A."/>
            <person name="Wang J."/>
            <person name="Bornberg-Bauer E."/>
            <person name="Korb J."/>
            <person name="Zhang G."/>
            <person name="Liebig J."/>
        </authorList>
    </citation>
    <scope>NUCLEOTIDE SEQUENCE [LARGE SCALE GENOMIC DNA]</scope>
    <source>
        <tissue evidence="1">Whole organism</tissue>
    </source>
</reference>
<name>A0A067RCS8_ZOONE</name>
<accession>A0A067RCS8</accession>
<dbReference type="EMBL" id="KK852784">
    <property type="protein sequence ID" value="KDR16582.1"/>
    <property type="molecule type" value="Genomic_DNA"/>
</dbReference>
<evidence type="ECO:0000313" key="1">
    <source>
        <dbReference type="EMBL" id="KDR16582.1"/>
    </source>
</evidence>
<gene>
    <name evidence="1" type="ORF">L798_09898</name>
</gene>